<dbReference type="GO" id="GO:0005886">
    <property type="term" value="C:plasma membrane"/>
    <property type="evidence" value="ECO:0007669"/>
    <property type="project" value="UniProtKB-SubCell"/>
</dbReference>
<dbReference type="PATRIC" id="fig|1200793.3.peg.1216"/>
<evidence type="ECO:0000256" key="10">
    <source>
        <dbReference type="ARBA" id="ARBA00023209"/>
    </source>
</evidence>
<keyword evidence="4 15" id="KW-0808">Transferase</keyword>
<keyword evidence="5 13" id="KW-0812">Transmembrane</keyword>
<dbReference type="NCBIfam" id="TIGR04265">
    <property type="entry name" value="bac_cardiolipin"/>
    <property type="match status" value="1"/>
</dbReference>
<keyword evidence="3" id="KW-0444">Lipid biosynthesis</keyword>
<dbReference type="PANTHER" id="PTHR21248">
    <property type="entry name" value="CARDIOLIPIN SYNTHASE"/>
    <property type="match status" value="1"/>
</dbReference>
<gene>
    <name evidence="15" type="ORF">RSSL_01259</name>
</gene>
<keyword evidence="10" id="KW-0594">Phospholipid biosynthesis</keyword>
<keyword evidence="8" id="KW-0443">Lipid metabolism</keyword>
<name>J7T7U0_STRSL</name>
<dbReference type="PANTHER" id="PTHR21248:SF22">
    <property type="entry name" value="PHOSPHOLIPASE D"/>
    <property type="match status" value="1"/>
</dbReference>
<protein>
    <recommendedName>
        <fullName evidence="12">Cardiolipin synthase</fullName>
        <ecNumber evidence="12">2.7.8.-</ecNumber>
    </recommendedName>
</protein>
<evidence type="ECO:0000256" key="2">
    <source>
        <dbReference type="ARBA" id="ARBA00022475"/>
    </source>
</evidence>
<evidence type="ECO:0000256" key="1">
    <source>
        <dbReference type="ARBA" id="ARBA00004651"/>
    </source>
</evidence>
<evidence type="ECO:0000256" key="4">
    <source>
        <dbReference type="ARBA" id="ARBA00022679"/>
    </source>
</evidence>
<evidence type="ECO:0000259" key="14">
    <source>
        <dbReference type="PROSITE" id="PS50035"/>
    </source>
</evidence>
<proteinExistence type="predicted"/>
<dbReference type="InterPro" id="IPR022924">
    <property type="entry name" value="Cardiolipin_synthase"/>
</dbReference>
<reference evidence="15 16" key="1">
    <citation type="journal article" date="2012" name="J. Bacteriol.">
        <title>Genome Sequence of the Lantibiotic Bacteriocin Producer Streptococcus salivarius Strain K12.</title>
        <authorList>
            <person name="Barretto C."/>
            <person name="Alvarez-Martin P."/>
            <person name="Foata F."/>
            <person name="Renault P."/>
            <person name="Berger B."/>
        </authorList>
    </citation>
    <scope>NUCLEOTIDE SEQUENCE [LARGE SCALE GENOMIC DNA]</scope>
    <source>
        <strain evidence="15 16">K12</strain>
    </source>
</reference>
<evidence type="ECO:0000256" key="13">
    <source>
        <dbReference type="SAM" id="Phobius"/>
    </source>
</evidence>
<feature type="transmembrane region" description="Helical" evidence="13">
    <location>
        <begin position="86"/>
        <end position="105"/>
    </location>
</feature>
<evidence type="ECO:0000256" key="9">
    <source>
        <dbReference type="ARBA" id="ARBA00023136"/>
    </source>
</evidence>
<keyword evidence="6" id="KW-0677">Repeat</keyword>
<dbReference type="CDD" id="cd09160">
    <property type="entry name" value="PLDc_SMU_988_like_2"/>
    <property type="match status" value="1"/>
</dbReference>
<dbReference type="InterPro" id="IPR025202">
    <property type="entry name" value="PLD-like_dom"/>
</dbReference>
<dbReference type="SMART" id="SM00155">
    <property type="entry name" value="PLDc"/>
    <property type="match status" value="2"/>
</dbReference>
<dbReference type="AlphaFoldDB" id="J7T7U0"/>
<keyword evidence="2" id="KW-1003">Cell membrane</keyword>
<dbReference type="Pfam" id="PF13396">
    <property type="entry name" value="PLDc_N"/>
    <property type="match status" value="1"/>
</dbReference>
<dbReference type="EMBL" id="ALIF01000001">
    <property type="protein sequence ID" value="EJO17335.1"/>
    <property type="molecule type" value="Genomic_DNA"/>
</dbReference>
<dbReference type="CDD" id="cd09154">
    <property type="entry name" value="PLDc_SMU_988_like_1"/>
    <property type="match status" value="1"/>
</dbReference>
<dbReference type="GO" id="GO:0008808">
    <property type="term" value="F:cardiolipin synthase activity"/>
    <property type="evidence" value="ECO:0007669"/>
    <property type="project" value="UniProtKB-UniRule"/>
</dbReference>
<evidence type="ECO:0000256" key="6">
    <source>
        <dbReference type="ARBA" id="ARBA00022737"/>
    </source>
</evidence>
<evidence type="ECO:0000313" key="16">
    <source>
        <dbReference type="Proteomes" id="UP000006983"/>
    </source>
</evidence>
<dbReference type="InterPro" id="IPR001736">
    <property type="entry name" value="PLipase_D/transphosphatidylase"/>
</dbReference>
<evidence type="ECO:0000256" key="11">
    <source>
        <dbReference type="ARBA" id="ARBA00023264"/>
    </source>
</evidence>
<keyword evidence="7 13" id="KW-1133">Transmembrane helix</keyword>
<dbReference type="Proteomes" id="UP000006983">
    <property type="component" value="Unassembled WGS sequence"/>
</dbReference>
<dbReference type="SUPFAM" id="SSF56024">
    <property type="entry name" value="Phospholipase D/nuclease"/>
    <property type="match status" value="2"/>
</dbReference>
<dbReference type="PROSITE" id="PS50035">
    <property type="entry name" value="PLD"/>
    <property type="match status" value="2"/>
</dbReference>
<evidence type="ECO:0000256" key="7">
    <source>
        <dbReference type="ARBA" id="ARBA00022989"/>
    </source>
</evidence>
<dbReference type="Pfam" id="PF13091">
    <property type="entry name" value="PLDc_2"/>
    <property type="match status" value="2"/>
</dbReference>
<evidence type="ECO:0000256" key="5">
    <source>
        <dbReference type="ARBA" id="ARBA00022692"/>
    </source>
</evidence>
<accession>J7T7U0</accession>
<keyword evidence="11" id="KW-1208">Phospholipid metabolism</keyword>
<feature type="domain" description="PLD phosphodiesterase" evidence="14">
    <location>
        <begin position="263"/>
        <end position="290"/>
    </location>
</feature>
<feature type="domain" description="PLD phosphodiesterase" evidence="14">
    <location>
        <begin position="442"/>
        <end position="469"/>
    </location>
</feature>
<keyword evidence="9 13" id="KW-0472">Membrane</keyword>
<comment type="subcellular location">
    <subcellularLocation>
        <location evidence="1">Cell membrane</location>
        <topology evidence="1">Multi-pass membrane protein</topology>
    </subcellularLocation>
</comment>
<sequence>MKGAYMSQVSSARLLPQKPSRWAKILLNRKVPILLFFLLELAFLVFSYLSLQEHFPSIILWEHLLSVFTFFYLLNRSMDSRSKLSWMIIIALFPIFGTALLYFSLADLGVRRLKKRLEDATVQVSDYLSTDPEVADYLSQSDRQLQKLAYFLEHSPAQFPIYRNTEVTYFPLGDDMLPALLEDLKKAERYIFMEYFIIDEGIMWGEILTILEEKAKAGLDVRVMFDGMNEMTTLSYDYIERLHKVGIKAQAFSPVKPILSTYYNYRDHRKITVIDGQVAYTGGVNIADEYVNKRERFGHWKDTALRLDGTAVQTLKALFLTMWTVTGIEDKTDMDRYLQEEPQKRKSQGFVLPYGNSPLTYHKVAENVYLHLLNTSTNYVYIMTPYLILDDELVRAMTFAARRGVDVRIIMPGIPDKQYAFDIATTYFKALLDAGVRIFRYTPGFVHAKVYVSDGQQAVVGTINTDYRSLYQNFEDGVYLYKNLEVLNIEQDFEKTQVLSEEVTLESLSKMPIAHRLGGYLFSLIGPLM</sequence>
<dbReference type="InterPro" id="IPR027379">
    <property type="entry name" value="CLS_N"/>
</dbReference>
<keyword evidence="16" id="KW-1185">Reference proteome</keyword>
<feature type="transmembrane region" description="Helical" evidence="13">
    <location>
        <begin position="55"/>
        <end position="74"/>
    </location>
</feature>
<dbReference type="Gene3D" id="3.30.870.10">
    <property type="entry name" value="Endonuclease Chain A"/>
    <property type="match status" value="2"/>
</dbReference>
<evidence type="ECO:0000256" key="8">
    <source>
        <dbReference type="ARBA" id="ARBA00023098"/>
    </source>
</evidence>
<dbReference type="EC" id="2.7.8.-" evidence="12"/>
<feature type="transmembrane region" description="Helical" evidence="13">
    <location>
        <begin position="31"/>
        <end position="49"/>
    </location>
</feature>
<evidence type="ECO:0000256" key="3">
    <source>
        <dbReference type="ARBA" id="ARBA00022516"/>
    </source>
</evidence>
<comment type="caution">
    <text evidence="15">The sequence shown here is derived from an EMBL/GenBank/DDBJ whole genome shotgun (WGS) entry which is preliminary data.</text>
</comment>
<organism evidence="15 16">
    <name type="scientific">Streptococcus salivarius K12</name>
    <dbReference type="NCBI Taxonomy" id="1200793"/>
    <lineage>
        <taxon>Bacteria</taxon>
        <taxon>Bacillati</taxon>
        <taxon>Bacillota</taxon>
        <taxon>Bacilli</taxon>
        <taxon>Lactobacillales</taxon>
        <taxon>Streptococcaceae</taxon>
        <taxon>Streptococcus</taxon>
    </lineage>
</organism>
<dbReference type="GO" id="GO:0032049">
    <property type="term" value="P:cardiolipin biosynthetic process"/>
    <property type="evidence" value="ECO:0007669"/>
    <property type="project" value="UniProtKB-UniRule"/>
</dbReference>
<evidence type="ECO:0000313" key="15">
    <source>
        <dbReference type="EMBL" id="EJO17335.1"/>
    </source>
</evidence>
<evidence type="ECO:0000256" key="12">
    <source>
        <dbReference type="NCBIfam" id="TIGR04265"/>
    </source>
</evidence>